<keyword evidence="1" id="KW-0812">Transmembrane</keyword>
<accession>U7QM36</accession>
<keyword evidence="1" id="KW-1133">Transmembrane helix</keyword>
<reference evidence="2 3" key="1">
    <citation type="journal article" date="2013" name="Front. Microbiol.">
        <title>Comparative genomic analyses of the cyanobacterium, Lyngbya aestuarii BL J, a powerful hydrogen producer.</title>
        <authorList>
            <person name="Kothari A."/>
            <person name="Vaughn M."/>
            <person name="Garcia-Pichel F."/>
        </authorList>
    </citation>
    <scope>NUCLEOTIDE SEQUENCE [LARGE SCALE GENOMIC DNA]</scope>
    <source>
        <strain evidence="2 3">BL J</strain>
    </source>
</reference>
<sequence>MNWKIILIFLMKCLHFLILFFVLFGWIIPGQLWRIIHHHAAIQTPIGINKDLGDRSQFLKIYINKILC</sequence>
<keyword evidence="3" id="KW-1185">Reference proteome</keyword>
<feature type="transmembrane region" description="Helical" evidence="1">
    <location>
        <begin position="6"/>
        <end position="28"/>
    </location>
</feature>
<dbReference type="Proteomes" id="UP000017127">
    <property type="component" value="Unassembled WGS sequence"/>
</dbReference>
<gene>
    <name evidence="2" type="ORF">M595_1590</name>
</gene>
<dbReference type="AlphaFoldDB" id="U7QM36"/>
<organism evidence="2 3">
    <name type="scientific">Lyngbya aestuarii BL J</name>
    <dbReference type="NCBI Taxonomy" id="1348334"/>
    <lineage>
        <taxon>Bacteria</taxon>
        <taxon>Bacillati</taxon>
        <taxon>Cyanobacteriota</taxon>
        <taxon>Cyanophyceae</taxon>
        <taxon>Oscillatoriophycideae</taxon>
        <taxon>Oscillatoriales</taxon>
        <taxon>Microcoleaceae</taxon>
        <taxon>Lyngbya</taxon>
    </lineage>
</organism>
<evidence type="ECO:0000256" key="1">
    <source>
        <dbReference type="SAM" id="Phobius"/>
    </source>
</evidence>
<evidence type="ECO:0000313" key="2">
    <source>
        <dbReference type="EMBL" id="ERT08352.1"/>
    </source>
</evidence>
<keyword evidence="1" id="KW-0472">Membrane</keyword>
<comment type="caution">
    <text evidence="2">The sequence shown here is derived from an EMBL/GenBank/DDBJ whole genome shotgun (WGS) entry which is preliminary data.</text>
</comment>
<dbReference type="EMBL" id="AUZM01000011">
    <property type="protein sequence ID" value="ERT08352.1"/>
    <property type="molecule type" value="Genomic_DNA"/>
</dbReference>
<protein>
    <submittedName>
        <fullName evidence="2">Uncharacterized protein</fullName>
    </submittedName>
</protein>
<name>U7QM36_9CYAN</name>
<evidence type="ECO:0000313" key="3">
    <source>
        <dbReference type="Proteomes" id="UP000017127"/>
    </source>
</evidence>
<proteinExistence type="predicted"/>